<reference evidence="2 3" key="1">
    <citation type="submission" date="2019-01" db="EMBL/GenBank/DDBJ databases">
        <title>Novel species of Nocardioides.</title>
        <authorList>
            <person name="Liu Q."/>
            <person name="Xin Y.-H."/>
        </authorList>
    </citation>
    <scope>NUCLEOTIDE SEQUENCE [LARGE SCALE GENOMIC DNA]</scope>
    <source>
        <strain evidence="2 3">HLT3-15</strain>
    </source>
</reference>
<keyword evidence="2" id="KW-0808">Transferase</keyword>
<dbReference type="GO" id="GO:0016747">
    <property type="term" value="F:acyltransferase activity, transferring groups other than amino-acyl groups"/>
    <property type="evidence" value="ECO:0007669"/>
    <property type="project" value="InterPro"/>
</dbReference>
<comment type="caution">
    <text evidence="2">The sequence shown here is derived from an EMBL/GenBank/DDBJ whole genome shotgun (WGS) entry which is preliminary data.</text>
</comment>
<dbReference type="Pfam" id="PF13302">
    <property type="entry name" value="Acetyltransf_3"/>
    <property type="match status" value="1"/>
</dbReference>
<evidence type="ECO:0000313" key="3">
    <source>
        <dbReference type="Proteomes" id="UP000291838"/>
    </source>
</evidence>
<keyword evidence="3" id="KW-1185">Reference proteome</keyword>
<sequence>MSDWRQARTARLWLDEPVEGDADALFAIHSDPASWRHFPSGLVTDPAAGATMVGASRRRFERDGLAYWSVRDADGGPAVGRGGCMVPDEALGIDGGGRGWWNLYYRFDQRVLGRGYAAEMGRAALDAAHEVAPERPVLAFLLEHNVASRRTAEKVGLRLVWRGPDDGNPDPDAVRLVFLDREPDDLFVAEVASEGWDAERNVC</sequence>
<protein>
    <submittedName>
        <fullName evidence="2">N-acetyltransferase</fullName>
    </submittedName>
</protein>
<dbReference type="EMBL" id="SDWS01000003">
    <property type="protein sequence ID" value="RYB91466.1"/>
    <property type="molecule type" value="Genomic_DNA"/>
</dbReference>
<dbReference type="PANTHER" id="PTHR43792">
    <property type="entry name" value="GNAT FAMILY, PUTATIVE (AFU_ORTHOLOGUE AFUA_3G00765)-RELATED-RELATED"/>
    <property type="match status" value="1"/>
</dbReference>
<evidence type="ECO:0000259" key="1">
    <source>
        <dbReference type="Pfam" id="PF13302"/>
    </source>
</evidence>
<dbReference type="RefSeq" id="WP_129474786.1">
    <property type="nucleotide sequence ID" value="NZ_SDWS01000003.1"/>
</dbReference>
<dbReference type="AlphaFoldDB" id="A0A4Q2RSC4"/>
<dbReference type="OrthoDB" id="3533156at2"/>
<feature type="domain" description="N-acetyltransferase" evidence="1">
    <location>
        <begin position="11"/>
        <end position="158"/>
    </location>
</feature>
<organism evidence="2 3">
    <name type="scientific">Nocardioides glacieisoli</name>
    <dbReference type="NCBI Taxonomy" id="1168730"/>
    <lineage>
        <taxon>Bacteria</taxon>
        <taxon>Bacillati</taxon>
        <taxon>Actinomycetota</taxon>
        <taxon>Actinomycetes</taxon>
        <taxon>Propionibacteriales</taxon>
        <taxon>Nocardioidaceae</taxon>
        <taxon>Nocardioides</taxon>
    </lineage>
</organism>
<dbReference type="InterPro" id="IPR051531">
    <property type="entry name" value="N-acetyltransferase"/>
</dbReference>
<dbReference type="Gene3D" id="3.40.630.30">
    <property type="match status" value="1"/>
</dbReference>
<dbReference type="InterPro" id="IPR000182">
    <property type="entry name" value="GNAT_dom"/>
</dbReference>
<evidence type="ECO:0000313" key="2">
    <source>
        <dbReference type="EMBL" id="RYB91466.1"/>
    </source>
</evidence>
<name>A0A4Q2RSC4_9ACTN</name>
<proteinExistence type="predicted"/>
<dbReference type="InterPro" id="IPR016181">
    <property type="entry name" value="Acyl_CoA_acyltransferase"/>
</dbReference>
<accession>A0A4Q2RSC4</accession>
<dbReference type="SUPFAM" id="SSF55729">
    <property type="entry name" value="Acyl-CoA N-acyltransferases (Nat)"/>
    <property type="match status" value="1"/>
</dbReference>
<gene>
    <name evidence="2" type="ORF">EUA06_09075</name>
</gene>
<dbReference type="PANTHER" id="PTHR43792:SF1">
    <property type="entry name" value="N-ACETYLTRANSFERASE DOMAIN-CONTAINING PROTEIN"/>
    <property type="match status" value="1"/>
</dbReference>
<dbReference type="Proteomes" id="UP000291838">
    <property type="component" value="Unassembled WGS sequence"/>
</dbReference>